<dbReference type="InterPro" id="IPR007694">
    <property type="entry name" value="DNA_helicase_DnaB-like_C"/>
</dbReference>
<keyword evidence="2" id="KW-0547">Nucleotide-binding</keyword>
<dbReference type="PANTHER" id="PTHR30153">
    <property type="entry name" value="REPLICATIVE DNA HELICASE DNAB"/>
    <property type="match status" value="1"/>
</dbReference>
<accession>A0A6J7WJL0</accession>
<dbReference type="GO" id="GO:0005524">
    <property type="term" value="F:ATP binding"/>
    <property type="evidence" value="ECO:0007669"/>
    <property type="project" value="InterPro"/>
</dbReference>
<dbReference type="GO" id="GO:0003678">
    <property type="term" value="F:DNA helicase activity"/>
    <property type="evidence" value="ECO:0007669"/>
    <property type="project" value="InterPro"/>
</dbReference>
<keyword evidence="2" id="KW-0378">Hydrolase</keyword>
<feature type="domain" description="SF4 helicase" evidence="1">
    <location>
        <begin position="148"/>
        <end position="408"/>
    </location>
</feature>
<protein>
    <submittedName>
        <fullName evidence="2">DnaB Replicative DNA helicase</fullName>
    </submittedName>
</protein>
<gene>
    <name evidence="2" type="ORF">UFOVP204_53</name>
</gene>
<dbReference type="GO" id="GO:0006260">
    <property type="term" value="P:DNA replication"/>
    <property type="evidence" value="ECO:0007669"/>
    <property type="project" value="InterPro"/>
</dbReference>
<proteinExistence type="predicted"/>
<name>A0A6J7WJL0_9CAUD</name>
<organism evidence="2">
    <name type="scientific">uncultured Caudovirales phage</name>
    <dbReference type="NCBI Taxonomy" id="2100421"/>
    <lineage>
        <taxon>Viruses</taxon>
        <taxon>Duplodnaviria</taxon>
        <taxon>Heunggongvirae</taxon>
        <taxon>Uroviricota</taxon>
        <taxon>Caudoviricetes</taxon>
        <taxon>Peduoviridae</taxon>
        <taxon>Maltschvirus</taxon>
        <taxon>Maltschvirus maltsch</taxon>
    </lineage>
</organism>
<dbReference type="SUPFAM" id="SSF52540">
    <property type="entry name" value="P-loop containing nucleoside triphosphate hydrolases"/>
    <property type="match status" value="1"/>
</dbReference>
<dbReference type="EMBL" id="LR798257">
    <property type="protein sequence ID" value="CAB5218171.1"/>
    <property type="molecule type" value="Genomic_DNA"/>
</dbReference>
<keyword evidence="2" id="KW-0067">ATP-binding</keyword>
<dbReference type="PROSITE" id="PS51199">
    <property type="entry name" value="SF4_HELICASE"/>
    <property type="match status" value="1"/>
</dbReference>
<dbReference type="PANTHER" id="PTHR30153:SF2">
    <property type="entry name" value="REPLICATIVE DNA HELICASE"/>
    <property type="match status" value="1"/>
</dbReference>
<evidence type="ECO:0000313" key="2">
    <source>
        <dbReference type="EMBL" id="CAB5218171.1"/>
    </source>
</evidence>
<evidence type="ECO:0000259" key="1">
    <source>
        <dbReference type="PROSITE" id="PS51199"/>
    </source>
</evidence>
<dbReference type="Pfam" id="PF03796">
    <property type="entry name" value="DnaB_C"/>
    <property type="match status" value="1"/>
</dbReference>
<reference evidence="2" key="1">
    <citation type="submission" date="2020-05" db="EMBL/GenBank/DDBJ databases">
        <authorList>
            <person name="Chiriac C."/>
            <person name="Salcher M."/>
            <person name="Ghai R."/>
            <person name="Kavagutti S V."/>
        </authorList>
    </citation>
    <scope>NUCLEOTIDE SEQUENCE</scope>
</reference>
<keyword evidence="2" id="KW-0347">Helicase</keyword>
<dbReference type="Gene3D" id="3.40.50.300">
    <property type="entry name" value="P-loop containing nucleotide triphosphate hydrolases"/>
    <property type="match status" value="1"/>
</dbReference>
<sequence length="408" mass="45526">MNTESAVITSVCENKDISTVLAENIDEVFTSHRDVWEGLKSYYLKFKSVPDISVLTERFKDFEPVKVKGETAYYLDQLKNEYISGRLRNLLLTSGASLKTEASSRVISLMQKELSMLGKLTTSVRDVDLTDFKLAEKHFEAVKTRSDIMGGSPGILTGFKAIDYAYPTGMAPGHLIVMIGWPGRGKTWLSSYLACKAWEQGFKPMIISLEMTPENMRDRIYTMMGSGLFKASDFARGAVDIQAFDDWGTKKFADKNQFILVSNEGAGEVTPSTVQAKIDQHKPDIVILDYHQLFADNQGSKAPTERNMNISKSFKALAMNNNIPIIDITAATMDDTSDQDGPPLLSQVAWSKAIEYDADMAIAVHKQPDSNIMEVVSRKNRHGTEFGFYLDWDLNRGIVTEVYDKGLG</sequence>
<dbReference type="InterPro" id="IPR027417">
    <property type="entry name" value="P-loop_NTPase"/>
</dbReference>